<keyword evidence="2" id="KW-0732">Signal</keyword>
<feature type="compositionally biased region" description="Basic and acidic residues" evidence="1">
    <location>
        <begin position="175"/>
        <end position="192"/>
    </location>
</feature>
<reference evidence="5" key="1">
    <citation type="journal article" date="2019" name="Int. J. Syst. Evol. Microbiol.">
        <title>The Global Catalogue of Microorganisms (GCM) 10K type strain sequencing project: providing services to taxonomists for standard genome sequencing and annotation.</title>
        <authorList>
            <consortium name="The Broad Institute Genomics Platform"/>
            <consortium name="The Broad Institute Genome Sequencing Center for Infectious Disease"/>
            <person name="Wu L."/>
            <person name="Ma J."/>
        </authorList>
    </citation>
    <scope>NUCLEOTIDE SEQUENCE [LARGE SCALE GENOMIC DNA]</scope>
    <source>
        <strain evidence="5">KCTC 62164</strain>
    </source>
</reference>
<organism evidence="4 5">
    <name type="scientific">Kordiimonas pumila</name>
    <dbReference type="NCBI Taxonomy" id="2161677"/>
    <lineage>
        <taxon>Bacteria</taxon>
        <taxon>Pseudomonadati</taxon>
        <taxon>Pseudomonadota</taxon>
        <taxon>Alphaproteobacteria</taxon>
        <taxon>Kordiimonadales</taxon>
        <taxon>Kordiimonadaceae</taxon>
        <taxon>Kordiimonas</taxon>
    </lineage>
</organism>
<protein>
    <submittedName>
        <fullName evidence="4">EF-hand domain-containing protein</fullName>
    </submittedName>
</protein>
<dbReference type="Proteomes" id="UP001595444">
    <property type="component" value="Unassembled WGS sequence"/>
</dbReference>
<dbReference type="InterPro" id="IPR018247">
    <property type="entry name" value="EF_Hand_1_Ca_BS"/>
</dbReference>
<dbReference type="PROSITE" id="PS50222">
    <property type="entry name" value="EF_HAND_2"/>
    <property type="match status" value="1"/>
</dbReference>
<dbReference type="PROSITE" id="PS00018">
    <property type="entry name" value="EF_HAND_1"/>
    <property type="match status" value="1"/>
</dbReference>
<accession>A0ABV7D0S1</accession>
<dbReference type="RefSeq" id="WP_194212680.1">
    <property type="nucleotide sequence ID" value="NZ_CP061205.1"/>
</dbReference>
<dbReference type="InterPro" id="IPR002048">
    <property type="entry name" value="EF_hand_dom"/>
</dbReference>
<comment type="caution">
    <text evidence="4">The sequence shown here is derived from an EMBL/GenBank/DDBJ whole genome shotgun (WGS) entry which is preliminary data.</text>
</comment>
<dbReference type="InterPro" id="IPR011992">
    <property type="entry name" value="EF-hand-dom_pair"/>
</dbReference>
<feature type="region of interest" description="Disordered" evidence="1">
    <location>
        <begin position="149"/>
        <end position="192"/>
    </location>
</feature>
<evidence type="ECO:0000313" key="4">
    <source>
        <dbReference type="EMBL" id="MFC3050753.1"/>
    </source>
</evidence>
<evidence type="ECO:0000256" key="2">
    <source>
        <dbReference type="SAM" id="SignalP"/>
    </source>
</evidence>
<evidence type="ECO:0000259" key="3">
    <source>
        <dbReference type="PROSITE" id="PS50222"/>
    </source>
</evidence>
<dbReference type="SUPFAM" id="SSF47473">
    <property type="entry name" value="EF-hand"/>
    <property type="match status" value="1"/>
</dbReference>
<evidence type="ECO:0000256" key="1">
    <source>
        <dbReference type="SAM" id="MobiDB-lite"/>
    </source>
</evidence>
<sequence>MKKTTVYTLVSVLAVLATGAASADGGGDKMEMFTKADKNADGVVTHAEMMASVQMKFAEFDKNKDGSIVLSELPEKMPVPEGMEKRLAEKKAKLEKEGKEISEEKLKKWEERRPTRVQFLARMDDNKDEKISLTEFAEPLVRHFKRADINGDGSITKAEAEEAGKHRGKDHHGKKGDMRKGDMEHSMKGSRR</sequence>
<evidence type="ECO:0000313" key="5">
    <source>
        <dbReference type="Proteomes" id="UP001595444"/>
    </source>
</evidence>
<name>A0ABV7D0S1_9PROT</name>
<dbReference type="EMBL" id="JBHRSL010000002">
    <property type="protein sequence ID" value="MFC3050753.1"/>
    <property type="molecule type" value="Genomic_DNA"/>
</dbReference>
<proteinExistence type="predicted"/>
<keyword evidence="5" id="KW-1185">Reference proteome</keyword>
<feature type="chain" id="PRO_5045848515" evidence="2">
    <location>
        <begin position="24"/>
        <end position="192"/>
    </location>
</feature>
<feature type="signal peptide" evidence="2">
    <location>
        <begin position="1"/>
        <end position="23"/>
    </location>
</feature>
<dbReference type="Gene3D" id="1.10.238.10">
    <property type="entry name" value="EF-hand"/>
    <property type="match status" value="2"/>
</dbReference>
<feature type="domain" description="EF-hand" evidence="3">
    <location>
        <begin position="135"/>
        <end position="170"/>
    </location>
</feature>
<dbReference type="Pfam" id="PF13202">
    <property type="entry name" value="EF-hand_5"/>
    <property type="match status" value="3"/>
</dbReference>
<gene>
    <name evidence="4" type="ORF">ACFOKA_02430</name>
</gene>